<comment type="caution">
    <text evidence="1">The sequence shown here is derived from an EMBL/GenBank/DDBJ whole genome shotgun (WGS) entry which is preliminary data.</text>
</comment>
<keyword evidence="2" id="KW-1185">Reference proteome</keyword>
<evidence type="ECO:0000313" key="2">
    <source>
        <dbReference type="Proteomes" id="UP000821865"/>
    </source>
</evidence>
<accession>A0ACB8D6Z8</accession>
<gene>
    <name evidence="1" type="ORF">HPB49_016636</name>
</gene>
<evidence type="ECO:0000313" key="1">
    <source>
        <dbReference type="EMBL" id="KAH7960044.1"/>
    </source>
</evidence>
<sequence>MKYCLVEFVDEKSIELVLATWVVGKYCFWPPGPGCQTAITNCYEPKESWKKYHIIIKGTFDNYEDGRRKLPMAEYS</sequence>
<name>A0ACB8D6Z8_DERSI</name>
<reference evidence="1" key="1">
    <citation type="submission" date="2020-05" db="EMBL/GenBank/DDBJ databases">
        <title>Large-scale comparative analyses of tick genomes elucidate their genetic diversity and vector capacities.</title>
        <authorList>
            <person name="Jia N."/>
            <person name="Wang J."/>
            <person name="Shi W."/>
            <person name="Du L."/>
            <person name="Sun Y."/>
            <person name="Zhan W."/>
            <person name="Jiang J."/>
            <person name="Wang Q."/>
            <person name="Zhang B."/>
            <person name="Ji P."/>
            <person name="Sakyi L.B."/>
            <person name="Cui X."/>
            <person name="Yuan T."/>
            <person name="Jiang B."/>
            <person name="Yang W."/>
            <person name="Lam T.T.-Y."/>
            <person name="Chang Q."/>
            <person name="Ding S."/>
            <person name="Wang X."/>
            <person name="Zhu J."/>
            <person name="Ruan X."/>
            <person name="Zhao L."/>
            <person name="Wei J."/>
            <person name="Que T."/>
            <person name="Du C."/>
            <person name="Cheng J."/>
            <person name="Dai P."/>
            <person name="Han X."/>
            <person name="Huang E."/>
            <person name="Gao Y."/>
            <person name="Liu J."/>
            <person name="Shao H."/>
            <person name="Ye R."/>
            <person name="Li L."/>
            <person name="Wei W."/>
            <person name="Wang X."/>
            <person name="Wang C."/>
            <person name="Yang T."/>
            <person name="Huo Q."/>
            <person name="Li W."/>
            <person name="Guo W."/>
            <person name="Chen H."/>
            <person name="Zhou L."/>
            <person name="Ni X."/>
            <person name="Tian J."/>
            <person name="Zhou Y."/>
            <person name="Sheng Y."/>
            <person name="Liu T."/>
            <person name="Pan Y."/>
            <person name="Xia L."/>
            <person name="Li J."/>
            <person name="Zhao F."/>
            <person name="Cao W."/>
        </authorList>
    </citation>
    <scope>NUCLEOTIDE SEQUENCE</scope>
    <source>
        <strain evidence="1">Dsil-2018</strain>
    </source>
</reference>
<organism evidence="1 2">
    <name type="scientific">Dermacentor silvarum</name>
    <name type="common">Tick</name>
    <dbReference type="NCBI Taxonomy" id="543639"/>
    <lineage>
        <taxon>Eukaryota</taxon>
        <taxon>Metazoa</taxon>
        <taxon>Ecdysozoa</taxon>
        <taxon>Arthropoda</taxon>
        <taxon>Chelicerata</taxon>
        <taxon>Arachnida</taxon>
        <taxon>Acari</taxon>
        <taxon>Parasitiformes</taxon>
        <taxon>Ixodida</taxon>
        <taxon>Ixodoidea</taxon>
        <taxon>Ixodidae</taxon>
        <taxon>Rhipicephalinae</taxon>
        <taxon>Dermacentor</taxon>
    </lineage>
</organism>
<protein>
    <submittedName>
        <fullName evidence="1">Uncharacterized protein</fullName>
    </submittedName>
</protein>
<dbReference type="EMBL" id="CM023472">
    <property type="protein sequence ID" value="KAH7960044.1"/>
    <property type="molecule type" value="Genomic_DNA"/>
</dbReference>
<proteinExistence type="predicted"/>
<dbReference type="Proteomes" id="UP000821865">
    <property type="component" value="Chromosome 3"/>
</dbReference>